<feature type="transmembrane region" description="Helical" evidence="1">
    <location>
        <begin position="7"/>
        <end position="25"/>
    </location>
</feature>
<protein>
    <submittedName>
        <fullName evidence="2">Aspartyl protease family protein</fullName>
    </submittedName>
</protein>
<dbReference type="GO" id="GO:0008233">
    <property type="term" value="F:peptidase activity"/>
    <property type="evidence" value="ECO:0007669"/>
    <property type="project" value="UniProtKB-KW"/>
</dbReference>
<dbReference type="CDD" id="cd05483">
    <property type="entry name" value="retropepsin_like_bacteria"/>
    <property type="match status" value="1"/>
</dbReference>
<proteinExistence type="predicted"/>
<keyword evidence="2" id="KW-0645">Protease</keyword>
<keyword evidence="2" id="KW-0378">Hydrolase</keyword>
<dbReference type="PROSITE" id="PS00141">
    <property type="entry name" value="ASP_PROTEASE"/>
    <property type="match status" value="1"/>
</dbReference>
<dbReference type="NCBIfam" id="TIGR02281">
    <property type="entry name" value="clan_AA_DTGA"/>
    <property type="match status" value="1"/>
</dbReference>
<dbReference type="InterPro" id="IPR034122">
    <property type="entry name" value="Retropepsin-like_bacterial"/>
</dbReference>
<name>A0A1I4BFF2_9HYPH</name>
<dbReference type="Gene3D" id="2.40.70.10">
    <property type="entry name" value="Acid Proteases"/>
    <property type="match status" value="1"/>
</dbReference>
<dbReference type="InterPro" id="IPR001969">
    <property type="entry name" value="Aspartic_peptidase_AS"/>
</dbReference>
<accession>A0A1I4BFF2</accession>
<sequence>MRWTIGLVILIGAMVIGVATGYLGTPEFLGDKFQEDGPRLVALLAMGIVIGMGVLIRRPKFREVFGAVVFWGGLALLLIIGYSYRYELITVRDRVMSELFPGSISQTASGELVISRGINHQFFIDAQVDGTSVDMLVDTGASHITLSYGDARRVGIDTQNLSFTTPVSTANGMGFVARVRLQDMQIGNWDLNDVPAFVAQEEMLSTSLLGMSALNTFASWRMEGNQLILRAR</sequence>
<gene>
    <name evidence="2" type="ORF">SAMN04488518_107311</name>
</gene>
<keyword evidence="1" id="KW-0472">Membrane</keyword>
<evidence type="ECO:0000313" key="3">
    <source>
        <dbReference type="Proteomes" id="UP000199598"/>
    </source>
</evidence>
<organism evidence="2 3">
    <name type="scientific">Pseudovibrio ascidiaceicola</name>
    <dbReference type="NCBI Taxonomy" id="285279"/>
    <lineage>
        <taxon>Bacteria</taxon>
        <taxon>Pseudomonadati</taxon>
        <taxon>Pseudomonadota</taxon>
        <taxon>Alphaproteobacteria</taxon>
        <taxon>Hyphomicrobiales</taxon>
        <taxon>Stappiaceae</taxon>
        <taxon>Pseudovibrio</taxon>
    </lineage>
</organism>
<feature type="transmembrane region" description="Helical" evidence="1">
    <location>
        <begin position="64"/>
        <end position="84"/>
    </location>
</feature>
<keyword evidence="1" id="KW-0812">Transmembrane</keyword>
<dbReference type="Proteomes" id="UP000199598">
    <property type="component" value="Unassembled WGS sequence"/>
</dbReference>
<dbReference type="SUPFAM" id="SSF50630">
    <property type="entry name" value="Acid proteases"/>
    <property type="match status" value="1"/>
</dbReference>
<comment type="caution">
    <text evidence="2">The sequence shown here is derived from an EMBL/GenBank/DDBJ whole genome shotgun (WGS) entry which is preliminary data.</text>
</comment>
<keyword evidence="3" id="KW-1185">Reference proteome</keyword>
<dbReference type="Pfam" id="PF13975">
    <property type="entry name" value="gag-asp_proteas"/>
    <property type="match status" value="1"/>
</dbReference>
<keyword evidence="1" id="KW-1133">Transmembrane helix</keyword>
<dbReference type="GO" id="GO:0006508">
    <property type="term" value="P:proteolysis"/>
    <property type="evidence" value="ECO:0007669"/>
    <property type="project" value="UniProtKB-KW"/>
</dbReference>
<dbReference type="InterPro" id="IPR011969">
    <property type="entry name" value="Clan_AA_Asp_peptidase_C"/>
</dbReference>
<dbReference type="EMBL" id="FOSK01000007">
    <property type="protein sequence ID" value="SFK67193.1"/>
    <property type="molecule type" value="Genomic_DNA"/>
</dbReference>
<evidence type="ECO:0000313" key="2">
    <source>
        <dbReference type="EMBL" id="SFK67193.1"/>
    </source>
</evidence>
<reference evidence="2 3" key="1">
    <citation type="submission" date="2016-10" db="EMBL/GenBank/DDBJ databases">
        <authorList>
            <person name="Varghese N."/>
            <person name="Submissions S."/>
        </authorList>
    </citation>
    <scope>NUCLEOTIDE SEQUENCE [LARGE SCALE GENOMIC DNA]</scope>
    <source>
        <strain evidence="2 3">DSM 16392</strain>
    </source>
</reference>
<feature type="transmembrane region" description="Helical" evidence="1">
    <location>
        <begin position="37"/>
        <end position="57"/>
    </location>
</feature>
<dbReference type="RefSeq" id="WP_093520709.1">
    <property type="nucleotide sequence ID" value="NZ_FOSK01000007.1"/>
</dbReference>
<dbReference type="InterPro" id="IPR021109">
    <property type="entry name" value="Peptidase_aspartic_dom_sf"/>
</dbReference>
<evidence type="ECO:0000256" key="1">
    <source>
        <dbReference type="SAM" id="Phobius"/>
    </source>
</evidence>